<keyword evidence="4" id="KW-0808">Transferase</keyword>
<dbReference type="OrthoDB" id="4279at2"/>
<evidence type="ECO:0000256" key="9">
    <source>
        <dbReference type="ARBA" id="ARBA00048968"/>
    </source>
</evidence>
<dbReference type="SUPFAM" id="SSF64438">
    <property type="entry name" value="CNF1/YfiH-like putative cysteine hydrolases"/>
    <property type="match status" value="1"/>
</dbReference>
<dbReference type="Gene3D" id="3.60.140.10">
    <property type="entry name" value="CNF1/YfiH-like putative cysteine hydrolases"/>
    <property type="match status" value="1"/>
</dbReference>
<dbReference type="EMBL" id="ARZA01000066">
    <property type="protein sequence ID" value="EOD01274.1"/>
    <property type="molecule type" value="Genomic_DNA"/>
</dbReference>
<gene>
    <name evidence="12" type="ORF">L21TH_0628</name>
</gene>
<dbReference type="PANTHER" id="PTHR30616:SF2">
    <property type="entry name" value="PURINE NUCLEOSIDE PHOSPHORYLASE LACC1"/>
    <property type="match status" value="1"/>
</dbReference>
<evidence type="ECO:0000256" key="7">
    <source>
        <dbReference type="ARBA" id="ARBA00022833"/>
    </source>
</evidence>
<comment type="catalytic activity">
    <reaction evidence="10">
        <text>S-methyl-5'-thioadenosine + phosphate = 5-(methylsulfanyl)-alpha-D-ribose 1-phosphate + adenine</text>
        <dbReference type="Rhea" id="RHEA:11852"/>
        <dbReference type="ChEBI" id="CHEBI:16708"/>
        <dbReference type="ChEBI" id="CHEBI:17509"/>
        <dbReference type="ChEBI" id="CHEBI:43474"/>
        <dbReference type="ChEBI" id="CHEBI:58533"/>
        <dbReference type="EC" id="2.4.2.28"/>
    </reaction>
    <physiologicalReaction direction="left-to-right" evidence="10">
        <dbReference type="Rhea" id="RHEA:11853"/>
    </physiologicalReaction>
</comment>
<dbReference type="NCBIfam" id="TIGR00726">
    <property type="entry name" value="peptidoglycan editing factor PgeF"/>
    <property type="match status" value="1"/>
</dbReference>
<reference evidence="12 13" key="1">
    <citation type="journal article" date="2015" name="Geomicrobiol. J.">
        <title>Caldisalinibacter kiritimatiensis gen. nov., sp. nov., a moderately thermohalophilic thiosulfate-reducing bacterium from a hypersaline microbial mat.</title>
        <authorList>
            <person name="Ben Hania W."/>
            <person name="Joseph M."/>
            <person name="Fiebig A."/>
            <person name="Bunk B."/>
            <person name="Klenk H.-P."/>
            <person name="Fardeau M.-L."/>
            <person name="Spring S."/>
        </authorList>
    </citation>
    <scope>NUCLEOTIDE SEQUENCE [LARGE SCALE GENOMIC DNA]</scope>
    <source>
        <strain evidence="12 13">L21-TH-D2</strain>
    </source>
</reference>
<name>R1CXC1_9FIRM</name>
<comment type="catalytic activity">
    <reaction evidence="1">
        <text>inosine + phosphate = alpha-D-ribose 1-phosphate + hypoxanthine</text>
        <dbReference type="Rhea" id="RHEA:27646"/>
        <dbReference type="ChEBI" id="CHEBI:17368"/>
        <dbReference type="ChEBI" id="CHEBI:17596"/>
        <dbReference type="ChEBI" id="CHEBI:43474"/>
        <dbReference type="ChEBI" id="CHEBI:57720"/>
        <dbReference type="EC" id="2.4.2.1"/>
    </reaction>
    <physiologicalReaction direction="left-to-right" evidence="1">
        <dbReference type="Rhea" id="RHEA:27647"/>
    </physiologicalReaction>
</comment>
<comment type="catalytic activity">
    <reaction evidence="9">
        <text>adenosine + phosphate = alpha-D-ribose 1-phosphate + adenine</text>
        <dbReference type="Rhea" id="RHEA:27642"/>
        <dbReference type="ChEBI" id="CHEBI:16335"/>
        <dbReference type="ChEBI" id="CHEBI:16708"/>
        <dbReference type="ChEBI" id="CHEBI:43474"/>
        <dbReference type="ChEBI" id="CHEBI:57720"/>
        <dbReference type="EC" id="2.4.2.1"/>
    </reaction>
    <physiologicalReaction direction="left-to-right" evidence="9">
        <dbReference type="Rhea" id="RHEA:27643"/>
    </physiologicalReaction>
</comment>
<evidence type="ECO:0000256" key="1">
    <source>
        <dbReference type="ARBA" id="ARBA00000553"/>
    </source>
</evidence>
<dbReference type="GO" id="GO:0017061">
    <property type="term" value="F:S-methyl-5-thioadenosine phosphorylase activity"/>
    <property type="evidence" value="ECO:0007669"/>
    <property type="project" value="UniProtKB-EC"/>
</dbReference>
<dbReference type="RefSeq" id="WP_006308854.1">
    <property type="nucleotide sequence ID" value="NZ_ARZA01000066.1"/>
</dbReference>
<evidence type="ECO:0000313" key="12">
    <source>
        <dbReference type="EMBL" id="EOD01274.1"/>
    </source>
</evidence>
<accession>R1CXC1</accession>
<evidence type="ECO:0000256" key="3">
    <source>
        <dbReference type="ARBA" id="ARBA00007353"/>
    </source>
</evidence>
<dbReference type="STRING" id="1304284.L21TH_0628"/>
<keyword evidence="13" id="KW-1185">Reference proteome</keyword>
<dbReference type="Pfam" id="PF02578">
    <property type="entry name" value="Cu-oxidase_4"/>
    <property type="match status" value="1"/>
</dbReference>
<evidence type="ECO:0000256" key="11">
    <source>
        <dbReference type="RuleBase" id="RU361274"/>
    </source>
</evidence>
<sequence>MNTDKGFVLKEVNGIKYYSIPRFEKTGLVKHMFTTRFGGVSPGPYESLNLGINTGDDNENITENFNRIIKLMDSTIDDIVVSNQLHTTNIEIIEGNEEYNGIDNRKLMKQGIDGLITNKRDITLFTFYADCVPLFYLDIKKKVIGLAHAGWRGTVNKIASKMVDLMTKKYNCAPKDILVGIGPSIGPCCYVVGDDVYKKFNKNFTNLNNLMKPSGEGKWYLNLWEANKQALQEIGILDRNIIVSEICTSCHTELLFSFRKELGETGRMAAIIKLN</sequence>
<comment type="similarity">
    <text evidence="3 11">Belongs to the purine nucleoside phosphorylase YfiH/LACC1 family.</text>
</comment>
<dbReference type="PATRIC" id="fig|1304284.3.peg.617"/>
<dbReference type="eggNOG" id="COG1496">
    <property type="taxonomic scope" value="Bacteria"/>
</dbReference>
<evidence type="ECO:0000256" key="4">
    <source>
        <dbReference type="ARBA" id="ARBA00022679"/>
    </source>
</evidence>
<dbReference type="GO" id="GO:0016787">
    <property type="term" value="F:hydrolase activity"/>
    <property type="evidence" value="ECO:0007669"/>
    <property type="project" value="UniProtKB-KW"/>
</dbReference>
<dbReference type="Proteomes" id="UP000013378">
    <property type="component" value="Unassembled WGS sequence"/>
</dbReference>
<evidence type="ECO:0000256" key="8">
    <source>
        <dbReference type="ARBA" id="ARBA00047989"/>
    </source>
</evidence>
<evidence type="ECO:0000313" key="13">
    <source>
        <dbReference type="Proteomes" id="UP000013378"/>
    </source>
</evidence>
<dbReference type="CDD" id="cd16833">
    <property type="entry name" value="YfiH"/>
    <property type="match status" value="1"/>
</dbReference>
<keyword evidence="6" id="KW-0378">Hydrolase</keyword>
<comment type="caution">
    <text evidence="12">The sequence shown here is derived from an EMBL/GenBank/DDBJ whole genome shotgun (WGS) entry which is preliminary data.</text>
</comment>
<comment type="catalytic activity">
    <reaction evidence="8">
        <text>adenosine + H2O + H(+) = inosine + NH4(+)</text>
        <dbReference type="Rhea" id="RHEA:24408"/>
        <dbReference type="ChEBI" id="CHEBI:15377"/>
        <dbReference type="ChEBI" id="CHEBI:15378"/>
        <dbReference type="ChEBI" id="CHEBI:16335"/>
        <dbReference type="ChEBI" id="CHEBI:17596"/>
        <dbReference type="ChEBI" id="CHEBI:28938"/>
        <dbReference type="EC" id="3.5.4.4"/>
    </reaction>
    <physiologicalReaction direction="left-to-right" evidence="8">
        <dbReference type="Rhea" id="RHEA:24409"/>
    </physiologicalReaction>
</comment>
<dbReference type="AlphaFoldDB" id="R1CXC1"/>
<evidence type="ECO:0000256" key="10">
    <source>
        <dbReference type="ARBA" id="ARBA00049893"/>
    </source>
</evidence>
<dbReference type="PANTHER" id="PTHR30616">
    <property type="entry name" value="UNCHARACTERIZED PROTEIN YFIH"/>
    <property type="match status" value="1"/>
</dbReference>
<dbReference type="InterPro" id="IPR003730">
    <property type="entry name" value="Cu_polyphenol_OxRdtase"/>
</dbReference>
<comment type="function">
    <text evidence="2">Purine nucleoside enzyme that catalyzes the phosphorolysis of adenosine and inosine nucleosides, yielding D-ribose 1-phosphate and the respective free bases, adenine and hypoxanthine. Also catalyzes the phosphorolysis of S-methyl-5'-thioadenosine into adenine and S-methyl-5-thio-alpha-D-ribose 1-phosphate. Also has adenosine deaminase activity.</text>
</comment>
<dbReference type="GO" id="GO:0005507">
    <property type="term" value="F:copper ion binding"/>
    <property type="evidence" value="ECO:0007669"/>
    <property type="project" value="TreeGrafter"/>
</dbReference>
<protein>
    <recommendedName>
        <fullName evidence="11">Purine nucleoside phosphorylase</fullName>
    </recommendedName>
</protein>
<keyword evidence="7" id="KW-0862">Zinc</keyword>
<keyword evidence="5" id="KW-0479">Metal-binding</keyword>
<evidence type="ECO:0000256" key="6">
    <source>
        <dbReference type="ARBA" id="ARBA00022801"/>
    </source>
</evidence>
<organism evidence="12 13">
    <name type="scientific">Caldisalinibacter kiritimatiensis</name>
    <dbReference type="NCBI Taxonomy" id="1304284"/>
    <lineage>
        <taxon>Bacteria</taxon>
        <taxon>Bacillati</taxon>
        <taxon>Bacillota</taxon>
        <taxon>Tissierellia</taxon>
        <taxon>Tissierellales</taxon>
        <taxon>Thermohalobacteraceae</taxon>
        <taxon>Caldisalinibacter</taxon>
    </lineage>
</organism>
<dbReference type="InterPro" id="IPR011324">
    <property type="entry name" value="Cytotoxic_necrot_fac-like_cat"/>
</dbReference>
<evidence type="ECO:0000256" key="5">
    <source>
        <dbReference type="ARBA" id="ARBA00022723"/>
    </source>
</evidence>
<proteinExistence type="inferred from homology"/>
<evidence type="ECO:0000256" key="2">
    <source>
        <dbReference type="ARBA" id="ARBA00003215"/>
    </source>
</evidence>
<dbReference type="InterPro" id="IPR038371">
    <property type="entry name" value="Cu_polyphenol_OxRdtase_sf"/>
</dbReference>